<keyword evidence="3" id="KW-1185">Reference proteome</keyword>
<reference evidence="2 3" key="1">
    <citation type="submission" date="2022-01" db="EMBL/GenBank/DDBJ databases">
        <authorList>
            <person name="Xiong W."/>
            <person name="Schranz E."/>
        </authorList>
    </citation>
    <scope>NUCLEOTIDE SEQUENCE [LARGE SCALE GENOMIC DNA]</scope>
</reference>
<evidence type="ECO:0000313" key="3">
    <source>
        <dbReference type="Proteomes" id="UP001157418"/>
    </source>
</evidence>
<dbReference type="PANTHER" id="PTHR34835">
    <property type="entry name" value="OS07G0283600 PROTEIN-RELATED"/>
    <property type="match status" value="1"/>
</dbReference>
<name>A0AAU9NJL3_9ASTR</name>
<dbReference type="PANTHER" id="PTHR34835:SF90">
    <property type="entry name" value="AMINOTRANSFERASE-LIKE PLANT MOBILE DOMAIN-CONTAINING PROTEIN"/>
    <property type="match status" value="1"/>
</dbReference>
<accession>A0AAU9NJL3</accession>
<dbReference type="AlphaFoldDB" id="A0AAU9NJL3"/>
<evidence type="ECO:0000256" key="1">
    <source>
        <dbReference type="SAM" id="MobiDB-lite"/>
    </source>
</evidence>
<protein>
    <recommendedName>
        <fullName evidence="4">Ubiquitin-like protease family profile domain-containing protein</fullName>
    </recommendedName>
</protein>
<dbReference type="Proteomes" id="UP001157418">
    <property type="component" value="Unassembled WGS sequence"/>
</dbReference>
<dbReference type="InterPro" id="IPR038765">
    <property type="entry name" value="Papain-like_cys_pep_sf"/>
</dbReference>
<evidence type="ECO:0008006" key="4">
    <source>
        <dbReference type="Google" id="ProtNLM"/>
    </source>
</evidence>
<feature type="region of interest" description="Disordered" evidence="1">
    <location>
        <begin position="67"/>
        <end position="90"/>
    </location>
</feature>
<evidence type="ECO:0000313" key="2">
    <source>
        <dbReference type="EMBL" id="CAH1438047.1"/>
    </source>
</evidence>
<dbReference type="Gene3D" id="3.40.395.10">
    <property type="entry name" value="Adenoviral Proteinase, Chain A"/>
    <property type="match status" value="1"/>
</dbReference>
<dbReference type="SUPFAM" id="SSF54001">
    <property type="entry name" value="Cysteine proteinases"/>
    <property type="match status" value="1"/>
</dbReference>
<sequence>MFAFKALLDAKVNRNRVSSHSKVMKKFPIASQKMVSRKKDDLNENVDKVDFMVNSRDHPIEIDDNEVSEEKKIRSGEVKKENNESPIEINSSNSMKKTIDISSSNSWKKKKPRNNVYQYVYSSMKKRKRGLFGRLNSKSSYTEDYLSDSDFEVRSITRSRKLVNTSDKKFSKRIVYEHEMVIKTEVSNILVTREDVNRVLGLPMGVDQLNSVDVRGNEEWYEIWKDQFKKPLPLITPNDIVYKIIKRCEADMVFVANFIILVCTCFGSCNKQGACNLKLLPYLSQSYKLDKFDWCTYVLNCEKEEKLIWSRSDIKTFFNGPSVFLTLLYVDRIQCRQMLMVRRYPVINNWTLEQLKVREINEISNGGFGRPSATVKSVDEVSRGSILVKELCSAYKAFRHSNSKCEYTFESFDKSSRCDDKFAEFRDFGQSINNNVGYNKSGVTNEFGKSGSIETKLHVDFEGDHKEKCVDEDIPSFNLGIEDDIYTPPKVNAGVDSYISNNFVSAGISSASVKGNVIKSHDKSEKIKILENDMISSRPKRSQTLPPVLRSPFVVRAVEIDSNLTKEENIKSNWLFSLCGNPTDDLFHSINGQRGERYMFESLYPGEFLFSGTIDCFVEVLNYDERARNLDTPSCFFFKTAVLDPAYMHSEACKYDDVYQNFKENVFHCLGESKDRRNLKGIDLVFFPACANSHYFVFVFDFKNRKAVILDNILYRSSENPYPHLTQNLKYMFGRYLQEIKHFMAFSVMYEMEFVDQYMTWKTRGNSNDCGIFLMRHMETYKGCPLAQWTCGFKMESAEQILQLRNLRRRYSMKILLSQVNLMKHEVEQLLVDYQKLSANDRRVMYHEGIINITARLAAFGP</sequence>
<gene>
    <name evidence="2" type="ORF">LVIROSA_LOCUS24329</name>
</gene>
<dbReference type="EMBL" id="CAKMRJ010004445">
    <property type="protein sequence ID" value="CAH1438047.1"/>
    <property type="molecule type" value="Genomic_DNA"/>
</dbReference>
<proteinExistence type="predicted"/>
<comment type="caution">
    <text evidence="2">The sequence shown here is derived from an EMBL/GenBank/DDBJ whole genome shotgun (WGS) entry which is preliminary data.</text>
</comment>
<organism evidence="2 3">
    <name type="scientific">Lactuca virosa</name>
    <dbReference type="NCBI Taxonomy" id="75947"/>
    <lineage>
        <taxon>Eukaryota</taxon>
        <taxon>Viridiplantae</taxon>
        <taxon>Streptophyta</taxon>
        <taxon>Embryophyta</taxon>
        <taxon>Tracheophyta</taxon>
        <taxon>Spermatophyta</taxon>
        <taxon>Magnoliopsida</taxon>
        <taxon>eudicotyledons</taxon>
        <taxon>Gunneridae</taxon>
        <taxon>Pentapetalae</taxon>
        <taxon>asterids</taxon>
        <taxon>campanulids</taxon>
        <taxon>Asterales</taxon>
        <taxon>Asteraceae</taxon>
        <taxon>Cichorioideae</taxon>
        <taxon>Cichorieae</taxon>
        <taxon>Lactucinae</taxon>
        <taxon>Lactuca</taxon>
    </lineage>
</organism>
<feature type="compositionally biased region" description="Basic and acidic residues" evidence="1">
    <location>
        <begin position="68"/>
        <end position="83"/>
    </location>
</feature>